<dbReference type="InterPro" id="IPR001789">
    <property type="entry name" value="Sig_transdc_resp-reg_receiver"/>
</dbReference>
<dbReference type="PROSITE" id="PS50110">
    <property type="entry name" value="RESPONSE_REGULATORY"/>
    <property type="match status" value="1"/>
</dbReference>
<dbReference type="Proteomes" id="UP000019276">
    <property type="component" value="Unassembled WGS sequence"/>
</dbReference>
<dbReference type="PATRIC" id="fig|1328313.3.peg.2685"/>
<dbReference type="Pfam" id="PF13487">
    <property type="entry name" value="HD_5"/>
    <property type="match status" value="1"/>
</dbReference>
<dbReference type="InterPro" id="IPR011006">
    <property type="entry name" value="CheY-like_superfamily"/>
</dbReference>
<evidence type="ECO:0000259" key="4">
    <source>
        <dbReference type="PROSITE" id="PS51832"/>
    </source>
</evidence>
<dbReference type="InterPro" id="IPR052020">
    <property type="entry name" value="Cyclic_di-GMP/3'3'-cGAMP_PDE"/>
</dbReference>
<dbReference type="AlphaFoldDB" id="W7Q973"/>
<organism evidence="5 6">
    <name type="scientific">Catenovulum agarivorans DS-2</name>
    <dbReference type="NCBI Taxonomy" id="1328313"/>
    <lineage>
        <taxon>Bacteria</taxon>
        <taxon>Pseudomonadati</taxon>
        <taxon>Pseudomonadota</taxon>
        <taxon>Gammaproteobacteria</taxon>
        <taxon>Alteromonadales</taxon>
        <taxon>Alteromonadaceae</taxon>
        <taxon>Catenovulum</taxon>
    </lineage>
</organism>
<comment type="caution">
    <text evidence="5">The sequence shown here is derived from an EMBL/GenBank/DDBJ whole genome shotgun (WGS) entry which is preliminary data.</text>
</comment>
<dbReference type="Gene3D" id="3.40.50.2300">
    <property type="match status" value="1"/>
</dbReference>
<dbReference type="Gene3D" id="1.10.3210.10">
    <property type="entry name" value="Hypothetical protein af1432"/>
    <property type="match status" value="1"/>
</dbReference>
<accession>W7Q973</accession>
<gene>
    <name evidence="5" type="ORF">DS2_13164</name>
</gene>
<name>W7Q973_9ALTE</name>
<feature type="modified residue" description="4-aspartylphosphate" evidence="2">
    <location>
        <position position="58"/>
    </location>
</feature>
<keyword evidence="6" id="KW-1185">Reference proteome</keyword>
<feature type="domain" description="Response regulatory" evidence="3">
    <location>
        <begin position="10"/>
        <end position="125"/>
    </location>
</feature>
<dbReference type="SUPFAM" id="SSF52172">
    <property type="entry name" value="CheY-like"/>
    <property type="match status" value="1"/>
</dbReference>
<dbReference type="CDD" id="cd19920">
    <property type="entry name" value="REC_PA4781-like"/>
    <property type="match status" value="1"/>
</dbReference>
<evidence type="ECO:0000256" key="2">
    <source>
        <dbReference type="PROSITE-ProRule" id="PRU00169"/>
    </source>
</evidence>
<reference evidence="5 6" key="1">
    <citation type="journal article" date="2014" name="Genome Announc.">
        <title>Draft Genome Sequence of the Agar-Degrading Bacterium Catenovulum sp. Strain DS-2, Isolated from Intestines of Haliotis diversicolor.</title>
        <authorList>
            <person name="Shan D."/>
            <person name="Li X."/>
            <person name="Gu Z."/>
            <person name="Wei G."/>
            <person name="Gao Z."/>
            <person name="Shao Z."/>
        </authorList>
    </citation>
    <scope>NUCLEOTIDE SEQUENCE [LARGE SCALE GENOMIC DNA]</scope>
    <source>
        <strain evidence="5 6">DS-2</strain>
    </source>
</reference>
<dbReference type="STRING" id="1328313.DS2_13164"/>
<keyword evidence="2" id="KW-0597">Phosphoprotein</keyword>
<dbReference type="Pfam" id="PF00072">
    <property type="entry name" value="Response_reg"/>
    <property type="match status" value="1"/>
</dbReference>
<evidence type="ECO:0000313" key="5">
    <source>
        <dbReference type="EMBL" id="EWH09349.1"/>
    </source>
</evidence>
<protein>
    <submittedName>
        <fullName evidence="5">Response regulator CheB (Receptor modification enzyme, protein-glutamate methylesterase)</fullName>
    </submittedName>
</protein>
<dbReference type="SUPFAM" id="SSF109604">
    <property type="entry name" value="HD-domain/PDEase-like"/>
    <property type="match status" value="1"/>
</dbReference>
<proteinExistence type="predicted"/>
<dbReference type="OrthoDB" id="9802066at2"/>
<dbReference type="PANTHER" id="PTHR45228:SF5">
    <property type="entry name" value="CYCLIC DI-GMP PHOSPHODIESTERASE VC_1348-RELATED"/>
    <property type="match status" value="1"/>
</dbReference>
<dbReference type="PANTHER" id="PTHR45228">
    <property type="entry name" value="CYCLIC DI-GMP PHOSPHODIESTERASE TM_0186-RELATED"/>
    <property type="match status" value="1"/>
</dbReference>
<keyword evidence="1" id="KW-0378">Hydrolase</keyword>
<evidence type="ECO:0000313" key="6">
    <source>
        <dbReference type="Proteomes" id="UP000019276"/>
    </source>
</evidence>
<dbReference type="CDD" id="cd00077">
    <property type="entry name" value="HDc"/>
    <property type="match status" value="1"/>
</dbReference>
<dbReference type="FunFam" id="1.10.3210.10:FF:000018">
    <property type="entry name" value="Two-component system response regulator"/>
    <property type="match status" value="1"/>
</dbReference>
<dbReference type="GO" id="GO:0009214">
    <property type="term" value="P:cyclic nucleotide catabolic process"/>
    <property type="evidence" value="ECO:0007669"/>
    <property type="project" value="UniProtKB-ARBA"/>
</dbReference>
<feature type="domain" description="HD-GYP" evidence="4">
    <location>
        <begin position="133"/>
        <end position="330"/>
    </location>
</feature>
<dbReference type="RefSeq" id="WP_035015285.1">
    <property type="nucleotide sequence ID" value="NZ_ARZY01000025.1"/>
</dbReference>
<dbReference type="InterPro" id="IPR037522">
    <property type="entry name" value="HD_GYP_dom"/>
</dbReference>
<dbReference type="GO" id="GO:0004112">
    <property type="term" value="F:cyclic-nucleotide phosphodiesterase activity"/>
    <property type="evidence" value="ECO:0007669"/>
    <property type="project" value="UniProtKB-ARBA"/>
</dbReference>
<evidence type="ECO:0000256" key="1">
    <source>
        <dbReference type="ARBA" id="ARBA00022801"/>
    </source>
</evidence>
<dbReference type="InterPro" id="IPR003607">
    <property type="entry name" value="HD/PDEase_dom"/>
</dbReference>
<sequence>MNYIPDATPSILIVDDEPTNLRVLKGILQQDYQLTFAKSGEDALKIVADNKPNLILLDIMMPNMSGYDVCRKLKADDSTASVPVIFVSALNDELDEALGFELGAVDYITKPVSPALVKARVKNHLSLVQADELKRTRMQVIQVLGRAAEYKDNETGMHVIRMSHYAKILAKAIGLSDVHAEKIMNAAPMHDIGKIGIADNILQKPGRLTDEEMDEMRKHPEIGAEILGECDSPLLRLARSIALTHHEKWDGSGYPRGLAGENIPLEGRIVALADVFDALTSERPYKKAWSIEKTLDFVQSQSGVHFDPKLVTALLQHLPEFLAIKEKWQET</sequence>
<dbReference type="GO" id="GO:0000160">
    <property type="term" value="P:phosphorelay signal transduction system"/>
    <property type="evidence" value="ECO:0007669"/>
    <property type="project" value="InterPro"/>
</dbReference>
<dbReference type="PROSITE" id="PS51832">
    <property type="entry name" value="HD_GYP"/>
    <property type="match status" value="1"/>
</dbReference>
<dbReference type="eggNOG" id="COG3437">
    <property type="taxonomic scope" value="Bacteria"/>
</dbReference>
<keyword evidence="5" id="KW-0675">Receptor</keyword>
<dbReference type="SMART" id="SM00471">
    <property type="entry name" value="HDc"/>
    <property type="match status" value="1"/>
</dbReference>
<dbReference type="SMART" id="SM00448">
    <property type="entry name" value="REC"/>
    <property type="match status" value="1"/>
</dbReference>
<evidence type="ECO:0000259" key="3">
    <source>
        <dbReference type="PROSITE" id="PS50110"/>
    </source>
</evidence>
<dbReference type="EMBL" id="ARZY01000025">
    <property type="protein sequence ID" value="EWH09349.1"/>
    <property type="molecule type" value="Genomic_DNA"/>
</dbReference>